<feature type="domain" description="HAMP" evidence="16">
    <location>
        <begin position="167"/>
        <end position="220"/>
    </location>
</feature>
<dbReference type="InterPro" id="IPR003661">
    <property type="entry name" value="HisK_dim/P_dom"/>
</dbReference>
<keyword evidence="5" id="KW-0597">Phosphoprotein</keyword>
<dbReference type="Gene3D" id="1.10.287.130">
    <property type="match status" value="1"/>
</dbReference>
<keyword evidence="8 14" id="KW-0547">Nucleotide-binding</keyword>
<feature type="transmembrane region" description="Helical" evidence="14">
    <location>
        <begin position="143"/>
        <end position="166"/>
    </location>
</feature>
<organism evidence="17 18">
    <name type="scientific">Caldimonas aquatica</name>
    <dbReference type="NCBI Taxonomy" id="376175"/>
    <lineage>
        <taxon>Bacteria</taxon>
        <taxon>Pseudomonadati</taxon>
        <taxon>Pseudomonadota</taxon>
        <taxon>Betaproteobacteria</taxon>
        <taxon>Burkholderiales</taxon>
        <taxon>Sphaerotilaceae</taxon>
        <taxon>Caldimonas</taxon>
    </lineage>
</organism>
<evidence type="ECO:0000256" key="6">
    <source>
        <dbReference type="ARBA" id="ARBA00022679"/>
    </source>
</evidence>
<dbReference type="SMART" id="SM00388">
    <property type="entry name" value="HisKA"/>
    <property type="match status" value="1"/>
</dbReference>
<evidence type="ECO:0000313" key="17">
    <source>
        <dbReference type="EMBL" id="UZD56105.1"/>
    </source>
</evidence>
<keyword evidence="4 14" id="KW-0997">Cell inner membrane</keyword>
<evidence type="ECO:0000259" key="15">
    <source>
        <dbReference type="PROSITE" id="PS50109"/>
    </source>
</evidence>
<evidence type="ECO:0000256" key="7">
    <source>
        <dbReference type="ARBA" id="ARBA00022692"/>
    </source>
</evidence>
<evidence type="ECO:0000256" key="10">
    <source>
        <dbReference type="ARBA" id="ARBA00022840"/>
    </source>
</evidence>
<keyword evidence="9 14" id="KW-0418">Kinase</keyword>
<dbReference type="InterPro" id="IPR036097">
    <property type="entry name" value="HisK_dim/P_sf"/>
</dbReference>
<dbReference type="CDD" id="cd00075">
    <property type="entry name" value="HATPase"/>
    <property type="match status" value="1"/>
</dbReference>
<dbReference type="RefSeq" id="WP_264893917.1">
    <property type="nucleotide sequence ID" value="NZ_CP110257.1"/>
</dbReference>
<keyword evidence="3 14" id="KW-1003">Cell membrane</keyword>
<evidence type="ECO:0000256" key="3">
    <source>
        <dbReference type="ARBA" id="ARBA00022475"/>
    </source>
</evidence>
<accession>A0ABY6MVR8</accession>
<dbReference type="InterPro" id="IPR003660">
    <property type="entry name" value="HAMP_dom"/>
</dbReference>
<evidence type="ECO:0000256" key="2">
    <source>
        <dbReference type="ARBA" id="ARBA00004533"/>
    </source>
</evidence>
<protein>
    <recommendedName>
        <fullName evidence="14">Sensor protein</fullName>
        <ecNumber evidence="14">2.7.13.3</ecNumber>
    </recommendedName>
</protein>
<evidence type="ECO:0000259" key="16">
    <source>
        <dbReference type="PROSITE" id="PS50885"/>
    </source>
</evidence>
<feature type="domain" description="Histidine kinase" evidence="15">
    <location>
        <begin position="228"/>
        <end position="442"/>
    </location>
</feature>
<evidence type="ECO:0000256" key="12">
    <source>
        <dbReference type="ARBA" id="ARBA00023012"/>
    </source>
</evidence>
<keyword evidence="7 14" id="KW-0812">Transmembrane</keyword>
<evidence type="ECO:0000256" key="9">
    <source>
        <dbReference type="ARBA" id="ARBA00022777"/>
    </source>
</evidence>
<evidence type="ECO:0000256" key="14">
    <source>
        <dbReference type="RuleBase" id="RU364088"/>
    </source>
</evidence>
<evidence type="ECO:0000313" key="18">
    <source>
        <dbReference type="Proteomes" id="UP001163266"/>
    </source>
</evidence>
<keyword evidence="11 14" id="KW-1133">Transmembrane helix</keyword>
<comment type="subcellular location">
    <subcellularLocation>
        <location evidence="2 14">Cell inner membrane</location>
    </subcellularLocation>
</comment>
<keyword evidence="18" id="KW-1185">Reference proteome</keyword>
<dbReference type="InterPro" id="IPR005467">
    <property type="entry name" value="His_kinase_dom"/>
</dbReference>
<dbReference type="EC" id="2.7.13.3" evidence="14"/>
<dbReference type="Gene3D" id="3.30.565.10">
    <property type="entry name" value="Histidine kinase-like ATPase, C-terminal domain"/>
    <property type="match status" value="1"/>
</dbReference>
<evidence type="ECO:0000256" key="5">
    <source>
        <dbReference type="ARBA" id="ARBA00022553"/>
    </source>
</evidence>
<sequence length="445" mass="48611">MRNPRSLGRWLSWWLAVQTFIGLGLVCIIVYGATSLNFSAKQTEELRHKQEVIRHLVREIATQEDVPSLRHKLDDFFVGHTDLRLRLTGSADTLIYTTTTAPETRADLRRVEFEIPSPWRPETVLHAELTLDGSSDARLLKQLAWTLFASALAGAVVVSAGGAWLVRRALLPVRDLARQAAALSPENVGQPLDGSAQAQELQPLVVQFNALLVRLDNAYRQLEGFNADVAHELRTPLATLIGETELALSRERGIPELRDVLGSNLEDLHRLAGLINDMLFLSKADRGERARRSPVDSLAGLAAEVVEFHEAALQEADVSVRVRGDGGGAFDAALLRRALSNLLANATRFAERGSVIDIDIEPDAFGGIRLSVSNDGPVIPAEHLPRLFDRFYRVDRAREHGDTHHGLGLAIVAAIARMHGGTPFVRSTGGTTTVGFSISVACARP</sequence>
<feature type="transmembrane region" description="Helical" evidence="14">
    <location>
        <begin position="12"/>
        <end position="33"/>
    </location>
</feature>
<dbReference type="EMBL" id="CP110257">
    <property type="protein sequence ID" value="UZD56105.1"/>
    <property type="molecule type" value="Genomic_DNA"/>
</dbReference>
<dbReference type="GO" id="GO:0004673">
    <property type="term" value="F:protein histidine kinase activity"/>
    <property type="evidence" value="ECO:0007669"/>
    <property type="project" value="UniProtKB-EC"/>
</dbReference>
<comment type="function">
    <text evidence="14">Member of a two-component regulatory system.</text>
</comment>
<dbReference type="PRINTS" id="PR00344">
    <property type="entry name" value="BCTRLSENSOR"/>
</dbReference>
<keyword evidence="13 14" id="KW-0472">Membrane</keyword>
<dbReference type="PROSITE" id="PS50109">
    <property type="entry name" value="HIS_KIN"/>
    <property type="match status" value="1"/>
</dbReference>
<dbReference type="SUPFAM" id="SSF55874">
    <property type="entry name" value="ATPase domain of HSP90 chaperone/DNA topoisomerase II/histidine kinase"/>
    <property type="match status" value="1"/>
</dbReference>
<dbReference type="Pfam" id="PF02518">
    <property type="entry name" value="HATPase_c"/>
    <property type="match status" value="1"/>
</dbReference>
<dbReference type="CDD" id="cd00082">
    <property type="entry name" value="HisKA"/>
    <property type="match status" value="1"/>
</dbReference>
<keyword evidence="6 14" id="KW-0808">Transferase</keyword>
<name>A0ABY6MVR8_9BURK</name>
<evidence type="ECO:0000256" key="8">
    <source>
        <dbReference type="ARBA" id="ARBA00022741"/>
    </source>
</evidence>
<keyword evidence="12 14" id="KW-0902">Two-component regulatory system</keyword>
<keyword evidence="10 14" id="KW-0067">ATP-binding</keyword>
<dbReference type="InterPro" id="IPR003594">
    <property type="entry name" value="HATPase_dom"/>
</dbReference>
<dbReference type="InterPro" id="IPR036890">
    <property type="entry name" value="HATPase_C_sf"/>
</dbReference>
<gene>
    <name evidence="17" type="ORF">OMP39_05900</name>
</gene>
<dbReference type="PANTHER" id="PTHR45436">
    <property type="entry name" value="SENSOR HISTIDINE KINASE YKOH"/>
    <property type="match status" value="1"/>
</dbReference>
<dbReference type="SUPFAM" id="SSF47384">
    <property type="entry name" value="Homodimeric domain of signal transducing histidine kinase"/>
    <property type="match status" value="1"/>
</dbReference>
<evidence type="ECO:0000256" key="1">
    <source>
        <dbReference type="ARBA" id="ARBA00000085"/>
    </source>
</evidence>
<dbReference type="SMART" id="SM00304">
    <property type="entry name" value="HAMP"/>
    <property type="match status" value="1"/>
</dbReference>
<dbReference type="NCBIfam" id="TIGR01386">
    <property type="entry name" value="cztS_silS_copS"/>
    <property type="match status" value="1"/>
</dbReference>
<evidence type="ECO:0000256" key="13">
    <source>
        <dbReference type="ARBA" id="ARBA00023136"/>
    </source>
</evidence>
<dbReference type="PANTHER" id="PTHR45436:SF9">
    <property type="entry name" value="SENSOR PROTEIN"/>
    <property type="match status" value="1"/>
</dbReference>
<evidence type="ECO:0000256" key="11">
    <source>
        <dbReference type="ARBA" id="ARBA00022989"/>
    </source>
</evidence>
<dbReference type="SMART" id="SM00387">
    <property type="entry name" value="HATPase_c"/>
    <property type="match status" value="1"/>
</dbReference>
<dbReference type="InterPro" id="IPR050428">
    <property type="entry name" value="TCS_sensor_his_kinase"/>
</dbReference>
<comment type="catalytic activity">
    <reaction evidence="1 14">
        <text>ATP + protein L-histidine = ADP + protein N-phospho-L-histidine.</text>
        <dbReference type="EC" id="2.7.13.3"/>
    </reaction>
</comment>
<dbReference type="InterPro" id="IPR006290">
    <property type="entry name" value="CztS_silS_copS"/>
</dbReference>
<proteinExistence type="predicted"/>
<reference evidence="17" key="1">
    <citation type="submission" date="2022-10" db="EMBL/GenBank/DDBJ databases">
        <title>Complete genome sequence of Schlegelella aquatica LMG 23380.</title>
        <authorList>
            <person name="Musilova J."/>
            <person name="Kourilova X."/>
            <person name="Bezdicek M."/>
            <person name="Hermankova K."/>
            <person name="Obruca S."/>
            <person name="Sedlar K."/>
        </authorList>
    </citation>
    <scope>NUCLEOTIDE SEQUENCE</scope>
    <source>
        <strain evidence="17">LMG 23380</strain>
    </source>
</reference>
<dbReference type="InterPro" id="IPR004358">
    <property type="entry name" value="Sig_transdc_His_kin-like_C"/>
</dbReference>
<dbReference type="Pfam" id="PF00512">
    <property type="entry name" value="HisKA"/>
    <property type="match status" value="1"/>
</dbReference>
<dbReference type="Gene3D" id="6.10.340.10">
    <property type="match status" value="1"/>
</dbReference>
<evidence type="ECO:0000256" key="4">
    <source>
        <dbReference type="ARBA" id="ARBA00022519"/>
    </source>
</evidence>
<dbReference type="Proteomes" id="UP001163266">
    <property type="component" value="Chromosome"/>
</dbReference>
<dbReference type="PROSITE" id="PS50885">
    <property type="entry name" value="HAMP"/>
    <property type="match status" value="1"/>
</dbReference>